<name>A0AAN9G258_9CAEN</name>
<proteinExistence type="predicted"/>
<feature type="compositionally biased region" description="Basic residues" evidence="1">
    <location>
        <begin position="213"/>
        <end position="225"/>
    </location>
</feature>
<organism evidence="2 3">
    <name type="scientific">Littorina saxatilis</name>
    <dbReference type="NCBI Taxonomy" id="31220"/>
    <lineage>
        <taxon>Eukaryota</taxon>
        <taxon>Metazoa</taxon>
        <taxon>Spiralia</taxon>
        <taxon>Lophotrochozoa</taxon>
        <taxon>Mollusca</taxon>
        <taxon>Gastropoda</taxon>
        <taxon>Caenogastropoda</taxon>
        <taxon>Littorinimorpha</taxon>
        <taxon>Littorinoidea</taxon>
        <taxon>Littorinidae</taxon>
        <taxon>Littorina</taxon>
    </lineage>
</organism>
<feature type="compositionally biased region" description="Basic and acidic residues" evidence="1">
    <location>
        <begin position="271"/>
        <end position="283"/>
    </location>
</feature>
<gene>
    <name evidence="2" type="ORF">V1264_008962</name>
</gene>
<sequence>MQNTNQQDRYPSPVYDGYNSYPTPDDPTWAATPYGQAREATALTTQREDTPPRESWRPPPVYVSPRAPRQPTPDVQMTTSSLLRMTTPEEPNPETPLRLGWRPPPVTVPTRAPRQPTPDIELTPTPAPSEETLDHLNLDPSITEVLSPPTSQRAQGGENSPTGNSLNSDRSQERREGTPLREDWWPPKVIAPHRAPKQPTPDITMSPIPPPRTPRKATPPRKTWRPPRVEAPHRAPRQPTPDIHLPPLSPSPLPRAETFVERNSPTHSPVRQHEESQYSQHHDVTAFDVTASTVLYSPKSHKNKHGPVYDPKQVESKRVLDPRTTIRAIARLHAARARVALAKKAAQSRRASEEVPPLNLPKSPSDETHPVLVSQSPPLSPLSEELSPKSSVYEFPMDGGKKLPKPGSPSPRVESKAPSFGSSVGSIQRSLQIFS</sequence>
<feature type="region of interest" description="Disordered" evidence="1">
    <location>
        <begin position="1"/>
        <end position="283"/>
    </location>
</feature>
<feature type="compositionally biased region" description="Basic and acidic residues" evidence="1">
    <location>
        <begin position="170"/>
        <end position="185"/>
    </location>
</feature>
<accession>A0AAN9G258</accession>
<feature type="compositionally biased region" description="Polar residues" evidence="1">
    <location>
        <begin position="420"/>
        <end position="435"/>
    </location>
</feature>
<dbReference type="EMBL" id="JBAMIC010000022">
    <property type="protein sequence ID" value="KAK7091250.1"/>
    <property type="molecule type" value="Genomic_DNA"/>
</dbReference>
<keyword evidence="3" id="KW-1185">Reference proteome</keyword>
<feature type="compositionally biased region" description="Low complexity" evidence="1">
    <location>
        <begin position="108"/>
        <end position="118"/>
    </location>
</feature>
<evidence type="ECO:0000313" key="3">
    <source>
        <dbReference type="Proteomes" id="UP001374579"/>
    </source>
</evidence>
<evidence type="ECO:0000313" key="2">
    <source>
        <dbReference type="EMBL" id="KAK7091250.1"/>
    </source>
</evidence>
<feature type="compositionally biased region" description="Low complexity" evidence="1">
    <location>
        <begin position="370"/>
        <end position="392"/>
    </location>
</feature>
<feature type="compositionally biased region" description="Low complexity" evidence="1">
    <location>
        <begin position="22"/>
        <end position="33"/>
    </location>
</feature>
<dbReference type="AlphaFoldDB" id="A0AAN9G258"/>
<comment type="caution">
    <text evidence="2">The sequence shown here is derived from an EMBL/GenBank/DDBJ whole genome shotgun (WGS) entry which is preliminary data.</text>
</comment>
<feature type="region of interest" description="Disordered" evidence="1">
    <location>
        <begin position="297"/>
        <end position="316"/>
    </location>
</feature>
<dbReference type="Proteomes" id="UP001374579">
    <property type="component" value="Unassembled WGS sequence"/>
</dbReference>
<reference evidence="2 3" key="1">
    <citation type="submission" date="2024-02" db="EMBL/GenBank/DDBJ databases">
        <title>Chromosome-scale genome assembly of the rough periwinkle Littorina saxatilis.</title>
        <authorList>
            <person name="De Jode A."/>
            <person name="Faria R."/>
            <person name="Formenti G."/>
            <person name="Sims Y."/>
            <person name="Smith T.P."/>
            <person name="Tracey A."/>
            <person name="Wood J.M.D."/>
            <person name="Zagrodzka Z.B."/>
            <person name="Johannesson K."/>
            <person name="Butlin R.K."/>
            <person name="Leder E.H."/>
        </authorList>
    </citation>
    <scope>NUCLEOTIDE SEQUENCE [LARGE SCALE GENOMIC DNA]</scope>
    <source>
        <strain evidence="2">Snail1</strain>
        <tissue evidence="2">Muscle</tissue>
    </source>
</reference>
<protein>
    <submittedName>
        <fullName evidence="2">Uncharacterized protein</fullName>
    </submittedName>
</protein>
<feature type="region of interest" description="Disordered" evidence="1">
    <location>
        <begin position="338"/>
        <end position="435"/>
    </location>
</feature>
<feature type="compositionally biased region" description="Polar residues" evidence="1">
    <location>
        <begin position="148"/>
        <end position="169"/>
    </location>
</feature>
<feature type="compositionally biased region" description="Polar residues" evidence="1">
    <location>
        <begin position="73"/>
        <end position="84"/>
    </location>
</feature>
<evidence type="ECO:0000256" key="1">
    <source>
        <dbReference type="SAM" id="MobiDB-lite"/>
    </source>
</evidence>
<feature type="compositionally biased region" description="Basic and acidic residues" evidence="1">
    <location>
        <begin position="46"/>
        <end position="56"/>
    </location>
</feature>